<feature type="coiled-coil region" evidence="4">
    <location>
        <begin position="336"/>
        <end position="363"/>
    </location>
</feature>
<dbReference type="EMBL" id="CP031124">
    <property type="protein sequence ID" value="AXF86257.1"/>
    <property type="molecule type" value="Genomic_DNA"/>
</dbReference>
<dbReference type="SUPFAM" id="SSF53300">
    <property type="entry name" value="vWA-like"/>
    <property type="match status" value="1"/>
</dbReference>
<feature type="domain" description="VWFA" evidence="6">
    <location>
        <begin position="47"/>
        <end position="247"/>
    </location>
</feature>
<accession>A0A345DD19</accession>
<reference evidence="8" key="1">
    <citation type="submission" date="2018-07" db="EMBL/GenBank/DDBJ databases">
        <authorList>
            <person name="Kim H."/>
        </authorList>
    </citation>
    <scope>NUCLEOTIDE SEQUENCE [LARGE SCALE GENOMIC DNA]</scope>
    <source>
        <strain evidence="8">F02</strain>
    </source>
</reference>
<keyword evidence="3 5" id="KW-0732">Signal</keyword>
<dbReference type="OrthoDB" id="9805121at2"/>
<evidence type="ECO:0000256" key="5">
    <source>
        <dbReference type="SAM" id="SignalP"/>
    </source>
</evidence>
<dbReference type="KEGG" id="hyf:DTO96_102003"/>
<evidence type="ECO:0000256" key="4">
    <source>
        <dbReference type="SAM" id="Coils"/>
    </source>
</evidence>
<dbReference type="InterPro" id="IPR002035">
    <property type="entry name" value="VWF_A"/>
</dbReference>
<name>A0A345DD19_9BURK</name>
<dbReference type="Proteomes" id="UP000252182">
    <property type="component" value="Chromosome"/>
</dbReference>
<dbReference type="Pfam" id="PF25106">
    <property type="entry name" value="VWA_4"/>
    <property type="match status" value="1"/>
</dbReference>
<dbReference type="RefSeq" id="WP_157964400.1">
    <property type="nucleotide sequence ID" value="NZ_CP031124.1"/>
</dbReference>
<evidence type="ECO:0000259" key="6">
    <source>
        <dbReference type="PROSITE" id="PS50234"/>
    </source>
</evidence>
<dbReference type="GO" id="GO:0004674">
    <property type="term" value="F:protein serine/threonine kinase activity"/>
    <property type="evidence" value="ECO:0007669"/>
    <property type="project" value="TreeGrafter"/>
</dbReference>
<evidence type="ECO:0000256" key="2">
    <source>
        <dbReference type="ARBA" id="ARBA00022525"/>
    </source>
</evidence>
<feature type="chain" id="PRO_5016831616" description="VWFA domain-containing protein" evidence="5">
    <location>
        <begin position="26"/>
        <end position="384"/>
    </location>
</feature>
<sequence>MIKLSTTLMTLSMVSGLGFTMPACAQVEHDSVNAKMAIMQPRPKTIEMVFVLDTTGSMGGLLEGAKTKIWRIVNDVMQNQKSSGDVQVKVGLVAYRDKGDSYVTQVTPLSADLDQVYSQLIAYQAVGGGDTQEDVRSALQDGLNKAGWTQEGHHQDGLSQILFLVGDAPPHDDYRNSMSAQDTARTAYRRGIRVNAIQAGNDASTARVWREIAQYGGGEYFAIAQNGGVQVVATPYDDELAKLGDEVGRGAVYFGRSEVRAAAAADASLSFSSIAAAPIVAKADRAINKSINSKAYNKQDVIQAIENKEISLAVIKPEELPSEMQKMSLEERDAFVQQKIAQRKETNAKITELAKKRDAYLAEKEKGSDGFDATVSKTLKKQIK</sequence>
<evidence type="ECO:0000313" key="7">
    <source>
        <dbReference type="EMBL" id="AXF86257.1"/>
    </source>
</evidence>
<dbReference type="PROSITE" id="PS50234">
    <property type="entry name" value="VWFA"/>
    <property type="match status" value="1"/>
</dbReference>
<proteinExistence type="predicted"/>
<dbReference type="InterPro" id="IPR056861">
    <property type="entry name" value="HMCN1-like_VWA"/>
</dbReference>
<dbReference type="SMART" id="SM00327">
    <property type="entry name" value="VWA"/>
    <property type="match status" value="1"/>
</dbReference>
<dbReference type="GO" id="GO:0005737">
    <property type="term" value="C:cytoplasm"/>
    <property type="evidence" value="ECO:0007669"/>
    <property type="project" value="TreeGrafter"/>
</dbReference>
<dbReference type="InterPro" id="IPR036465">
    <property type="entry name" value="vWFA_dom_sf"/>
</dbReference>
<comment type="subcellular location">
    <subcellularLocation>
        <location evidence="1">Secreted</location>
    </subcellularLocation>
</comment>
<keyword evidence="2" id="KW-0964">Secreted</keyword>
<dbReference type="Gene3D" id="3.40.50.410">
    <property type="entry name" value="von Willebrand factor, type A domain"/>
    <property type="match status" value="1"/>
</dbReference>
<keyword evidence="4" id="KW-0175">Coiled coil</keyword>
<protein>
    <recommendedName>
        <fullName evidence="6">VWFA domain-containing protein</fullName>
    </recommendedName>
</protein>
<evidence type="ECO:0000256" key="3">
    <source>
        <dbReference type="ARBA" id="ARBA00022729"/>
    </source>
</evidence>
<keyword evidence="8" id="KW-1185">Reference proteome</keyword>
<evidence type="ECO:0000256" key="1">
    <source>
        <dbReference type="ARBA" id="ARBA00004613"/>
    </source>
</evidence>
<dbReference type="PANTHER" id="PTHR47763">
    <property type="entry name" value="ALPHA-PROTEIN KINASE VWKA"/>
    <property type="match status" value="1"/>
</dbReference>
<dbReference type="CDD" id="cd00198">
    <property type="entry name" value="vWFA"/>
    <property type="match status" value="1"/>
</dbReference>
<dbReference type="PANTHER" id="PTHR47763:SF1">
    <property type="entry name" value="DUF659 DOMAIN-CONTAINING PROTEIN"/>
    <property type="match status" value="1"/>
</dbReference>
<organism evidence="7 8">
    <name type="scientific">Ephemeroptericola cinctiostellae</name>
    <dbReference type="NCBI Taxonomy" id="2268024"/>
    <lineage>
        <taxon>Bacteria</taxon>
        <taxon>Pseudomonadati</taxon>
        <taxon>Pseudomonadota</taxon>
        <taxon>Betaproteobacteria</taxon>
        <taxon>Burkholderiales</taxon>
        <taxon>Burkholderiaceae</taxon>
        <taxon>Ephemeroptericola</taxon>
    </lineage>
</organism>
<feature type="signal peptide" evidence="5">
    <location>
        <begin position="1"/>
        <end position="25"/>
    </location>
</feature>
<gene>
    <name evidence="7" type="ORF">DTO96_102003</name>
</gene>
<dbReference type="InterPro" id="IPR052969">
    <property type="entry name" value="Thr-specific_kinase-like"/>
</dbReference>
<evidence type="ECO:0000313" key="8">
    <source>
        <dbReference type="Proteomes" id="UP000252182"/>
    </source>
</evidence>
<dbReference type="AlphaFoldDB" id="A0A345DD19"/>